<accession>A0ABW5YD83</accession>
<keyword evidence="2" id="KW-1185">Reference proteome</keyword>
<protein>
    <submittedName>
        <fullName evidence="1">Uncharacterized protein</fullName>
    </submittedName>
</protein>
<gene>
    <name evidence="1" type="ORF">ACFS5N_12445</name>
</gene>
<comment type="caution">
    <text evidence="1">The sequence shown here is derived from an EMBL/GenBank/DDBJ whole genome shotgun (WGS) entry which is preliminary data.</text>
</comment>
<proteinExistence type="predicted"/>
<organism evidence="1 2">
    <name type="scientific">Mucilaginibacter ximonensis</name>
    <dbReference type="NCBI Taxonomy" id="538021"/>
    <lineage>
        <taxon>Bacteria</taxon>
        <taxon>Pseudomonadati</taxon>
        <taxon>Bacteroidota</taxon>
        <taxon>Sphingobacteriia</taxon>
        <taxon>Sphingobacteriales</taxon>
        <taxon>Sphingobacteriaceae</taxon>
        <taxon>Mucilaginibacter</taxon>
    </lineage>
</organism>
<dbReference type="RefSeq" id="WP_377185860.1">
    <property type="nucleotide sequence ID" value="NZ_JBHUPD010000002.1"/>
</dbReference>
<dbReference type="Proteomes" id="UP001597557">
    <property type="component" value="Unassembled WGS sequence"/>
</dbReference>
<name>A0ABW5YD83_9SPHI</name>
<sequence>MLRHEGSAERRLYSSADPSLYQMKNKKGVTLSSSKGERWPAPRSMAFALMLRRAQHDNTL</sequence>
<dbReference type="EMBL" id="JBHUPD010000002">
    <property type="protein sequence ID" value="MFD2873285.1"/>
    <property type="molecule type" value="Genomic_DNA"/>
</dbReference>
<evidence type="ECO:0000313" key="2">
    <source>
        <dbReference type="Proteomes" id="UP001597557"/>
    </source>
</evidence>
<reference evidence="2" key="1">
    <citation type="journal article" date="2019" name="Int. J. Syst. Evol. Microbiol.">
        <title>The Global Catalogue of Microorganisms (GCM) 10K type strain sequencing project: providing services to taxonomists for standard genome sequencing and annotation.</title>
        <authorList>
            <consortium name="The Broad Institute Genomics Platform"/>
            <consortium name="The Broad Institute Genome Sequencing Center for Infectious Disease"/>
            <person name="Wu L."/>
            <person name="Ma J."/>
        </authorList>
    </citation>
    <scope>NUCLEOTIDE SEQUENCE [LARGE SCALE GENOMIC DNA]</scope>
    <source>
        <strain evidence="2">KCTC 22437</strain>
    </source>
</reference>
<evidence type="ECO:0000313" key="1">
    <source>
        <dbReference type="EMBL" id="MFD2873285.1"/>
    </source>
</evidence>